<reference evidence="3 4" key="1">
    <citation type="journal article" date="2015" name="Fungal Genet. Biol.">
        <title>Evolution of novel wood decay mechanisms in Agaricales revealed by the genome sequences of Fistulina hepatica and Cylindrobasidium torrendii.</title>
        <authorList>
            <person name="Floudas D."/>
            <person name="Held B.W."/>
            <person name="Riley R."/>
            <person name="Nagy L.G."/>
            <person name="Koehler G."/>
            <person name="Ransdell A.S."/>
            <person name="Younus H."/>
            <person name="Chow J."/>
            <person name="Chiniquy J."/>
            <person name="Lipzen A."/>
            <person name="Tritt A."/>
            <person name="Sun H."/>
            <person name="Haridas S."/>
            <person name="LaButti K."/>
            <person name="Ohm R.A."/>
            <person name="Kues U."/>
            <person name="Blanchette R.A."/>
            <person name="Grigoriev I.V."/>
            <person name="Minto R.E."/>
            <person name="Hibbett D.S."/>
        </authorList>
    </citation>
    <scope>NUCLEOTIDE SEQUENCE [LARGE SCALE GENOMIC DNA]</scope>
    <source>
        <strain evidence="3 4">ATCC 64428</strain>
    </source>
</reference>
<keyword evidence="4" id="KW-1185">Reference proteome</keyword>
<evidence type="ECO:0000256" key="1">
    <source>
        <dbReference type="SAM" id="MobiDB-lite"/>
    </source>
</evidence>
<dbReference type="Proteomes" id="UP000054144">
    <property type="component" value="Unassembled WGS sequence"/>
</dbReference>
<evidence type="ECO:0000313" key="3">
    <source>
        <dbReference type="EMBL" id="KIY42979.1"/>
    </source>
</evidence>
<feature type="compositionally biased region" description="Low complexity" evidence="1">
    <location>
        <begin position="33"/>
        <end position="47"/>
    </location>
</feature>
<sequence length="582" mass="62425">MNNDSQPVERIDKGKARAAEPSERTPLLANGGSSSLSPFSPSTPLHSARNSRRRLCSVLTLVFLVSLCFTLIACAVFFFEAFKAAASPDNMRQSLIFRGPDGVDVLNVTDDGTLWITVEARVGIDAGTAIDVNSDPGDWMLVSLWKAIGRWGVRRVSTVTVIPQPIDVRHKEVTLTTLDMSPMTIPLTTNPPRDASWLTSTSIPLRVKLTPNTTALVDFVRESWASGYVDMHISIPQVAILAGAPEERWWRHLLHFRVDNIIEHMHQQIPPLPGLPEPGGSFPPLADLVTLETFGVASGVDGLQVQARVSVVDPVPPELHITTPPIPALVSLATSEALPVAAVTVWPFTLTHPNITVQVSGAVLPATRKSVPALADFLTRYLGGKSTPVVVTLSHLLDSPIPLDFPAPNPRPEVLHDLTIRNMKVTAYGTSFLASGEILAHVVLPPGMDIALEVTRVLPDVLVFDGEVPGNSTDIPDPLPDNAFGHMKPDDWLPATSTRIDAEDGSEYLVMADIVDVPVEVLPGRQKQFSNFVGKVIFGSGGALAGILGDAAVGVQVAGLSKEELPLAGLPFKSSVRVGKNI</sequence>
<protein>
    <recommendedName>
        <fullName evidence="5">Transmembrane protein</fullName>
    </recommendedName>
</protein>
<evidence type="ECO:0008006" key="5">
    <source>
        <dbReference type="Google" id="ProtNLM"/>
    </source>
</evidence>
<accession>A0A0D7A0Q0</accession>
<dbReference type="AlphaFoldDB" id="A0A0D7A0Q0"/>
<organism evidence="3 4">
    <name type="scientific">Fistulina hepatica ATCC 64428</name>
    <dbReference type="NCBI Taxonomy" id="1128425"/>
    <lineage>
        <taxon>Eukaryota</taxon>
        <taxon>Fungi</taxon>
        <taxon>Dikarya</taxon>
        <taxon>Basidiomycota</taxon>
        <taxon>Agaricomycotina</taxon>
        <taxon>Agaricomycetes</taxon>
        <taxon>Agaricomycetidae</taxon>
        <taxon>Agaricales</taxon>
        <taxon>Fistulinaceae</taxon>
        <taxon>Fistulina</taxon>
    </lineage>
</organism>
<evidence type="ECO:0000256" key="2">
    <source>
        <dbReference type="SAM" id="Phobius"/>
    </source>
</evidence>
<gene>
    <name evidence="3" type="ORF">FISHEDRAFT_68233</name>
</gene>
<dbReference type="EMBL" id="KN882148">
    <property type="protein sequence ID" value="KIY42979.1"/>
    <property type="molecule type" value="Genomic_DNA"/>
</dbReference>
<proteinExistence type="predicted"/>
<keyword evidence="2" id="KW-0472">Membrane</keyword>
<keyword evidence="2" id="KW-0812">Transmembrane</keyword>
<keyword evidence="2" id="KW-1133">Transmembrane helix</keyword>
<feature type="compositionally biased region" description="Basic and acidic residues" evidence="1">
    <location>
        <begin position="7"/>
        <end position="23"/>
    </location>
</feature>
<name>A0A0D7A0Q0_9AGAR</name>
<feature type="transmembrane region" description="Helical" evidence="2">
    <location>
        <begin position="55"/>
        <end position="79"/>
    </location>
</feature>
<evidence type="ECO:0000313" key="4">
    <source>
        <dbReference type="Proteomes" id="UP000054144"/>
    </source>
</evidence>
<dbReference type="OrthoDB" id="10039566at2759"/>
<feature type="region of interest" description="Disordered" evidence="1">
    <location>
        <begin position="1"/>
        <end position="47"/>
    </location>
</feature>